<accession>A0A3E2GWJ6</accession>
<dbReference type="InterPro" id="IPR052360">
    <property type="entry name" value="Transcr_Regulatory_Proteins"/>
</dbReference>
<dbReference type="CDD" id="cd00067">
    <property type="entry name" value="GAL4"/>
    <property type="match status" value="1"/>
</dbReference>
<dbReference type="PANTHER" id="PTHR36206">
    <property type="entry name" value="ASPERCRYPTIN BIOSYNTHESIS CLUSTER-SPECIFIC TRANSCRIPTION REGULATOR ATNN-RELATED"/>
    <property type="match status" value="1"/>
</dbReference>
<keyword evidence="4" id="KW-0238">DNA-binding</keyword>
<dbReference type="Gene3D" id="4.10.240.10">
    <property type="entry name" value="Zn(2)-C6 fungal-type DNA-binding domain"/>
    <property type="match status" value="1"/>
</dbReference>
<feature type="non-terminal residue" evidence="8">
    <location>
        <position position="637"/>
    </location>
</feature>
<evidence type="ECO:0000313" key="9">
    <source>
        <dbReference type="Proteomes" id="UP000258309"/>
    </source>
</evidence>
<keyword evidence="1" id="KW-0479">Metal-binding</keyword>
<evidence type="ECO:0000256" key="5">
    <source>
        <dbReference type="ARBA" id="ARBA00023163"/>
    </source>
</evidence>
<feature type="non-terminal residue" evidence="8">
    <location>
        <position position="1"/>
    </location>
</feature>
<dbReference type="GO" id="GO:0000981">
    <property type="term" value="F:DNA-binding transcription factor activity, RNA polymerase II-specific"/>
    <property type="evidence" value="ECO:0007669"/>
    <property type="project" value="InterPro"/>
</dbReference>
<dbReference type="InterPro" id="IPR001138">
    <property type="entry name" value="Zn2Cys6_DnaBD"/>
</dbReference>
<evidence type="ECO:0000259" key="7">
    <source>
        <dbReference type="PROSITE" id="PS50048"/>
    </source>
</evidence>
<dbReference type="Pfam" id="PF11951">
    <property type="entry name" value="Fungal_trans_2"/>
    <property type="match status" value="1"/>
</dbReference>
<organism evidence="8 9">
    <name type="scientific">Scytalidium lignicola</name>
    <name type="common">Hyphomycete</name>
    <dbReference type="NCBI Taxonomy" id="5539"/>
    <lineage>
        <taxon>Eukaryota</taxon>
        <taxon>Fungi</taxon>
        <taxon>Dikarya</taxon>
        <taxon>Ascomycota</taxon>
        <taxon>Pezizomycotina</taxon>
        <taxon>Leotiomycetes</taxon>
        <taxon>Leotiomycetes incertae sedis</taxon>
        <taxon>Scytalidium</taxon>
    </lineage>
</organism>
<dbReference type="OMA" id="AVAWKCR"/>
<gene>
    <name evidence="8" type="ORF">B7463_g10846</name>
</gene>
<keyword evidence="2" id="KW-0862">Zinc</keyword>
<dbReference type="Proteomes" id="UP000258309">
    <property type="component" value="Unassembled WGS sequence"/>
</dbReference>
<evidence type="ECO:0000256" key="3">
    <source>
        <dbReference type="ARBA" id="ARBA00023015"/>
    </source>
</evidence>
<dbReference type="OrthoDB" id="2593732at2759"/>
<dbReference type="STRING" id="5539.A0A3E2GWJ6"/>
<reference evidence="8 9" key="1">
    <citation type="submission" date="2018-05" db="EMBL/GenBank/DDBJ databases">
        <title>Draft genome sequence of Scytalidium lignicola DSM 105466, a ubiquitous saprotrophic fungus.</title>
        <authorList>
            <person name="Buettner E."/>
            <person name="Gebauer A.M."/>
            <person name="Hofrichter M."/>
            <person name="Liers C."/>
            <person name="Kellner H."/>
        </authorList>
    </citation>
    <scope>NUCLEOTIDE SEQUENCE [LARGE SCALE GENOMIC DNA]</scope>
    <source>
        <strain evidence="8 9">DSM 105466</strain>
    </source>
</reference>
<dbReference type="InterPro" id="IPR021858">
    <property type="entry name" value="Fun_TF"/>
</dbReference>
<dbReference type="InterPro" id="IPR036864">
    <property type="entry name" value="Zn2-C6_fun-type_DNA-bd_sf"/>
</dbReference>
<dbReference type="AlphaFoldDB" id="A0A3E2GWJ6"/>
<dbReference type="GO" id="GO:0003677">
    <property type="term" value="F:DNA binding"/>
    <property type="evidence" value="ECO:0007669"/>
    <property type="project" value="UniProtKB-KW"/>
</dbReference>
<protein>
    <recommendedName>
        <fullName evidence="7">Zn(2)-C6 fungal-type domain-containing protein</fullName>
    </recommendedName>
</protein>
<dbReference type="SMART" id="SM00066">
    <property type="entry name" value="GAL4"/>
    <property type="match status" value="1"/>
</dbReference>
<evidence type="ECO:0000313" key="8">
    <source>
        <dbReference type="EMBL" id="RFU25489.1"/>
    </source>
</evidence>
<keyword evidence="5" id="KW-0804">Transcription</keyword>
<dbReference type="GO" id="GO:0008270">
    <property type="term" value="F:zinc ion binding"/>
    <property type="evidence" value="ECO:0007669"/>
    <property type="project" value="InterPro"/>
</dbReference>
<evidence type="ECO:0000256" key="1">
    <source>
        <dbReference type="ARBA" id="ARBA00022723"/>
    </source>
</evidence>
<feature type="domain" description="Zn(2)-C6 fungal-type" evidence="7">
    <location>
        <begin position="29"/>
        <end position="57"/>
    </location>
</feature>
<evidence type="ECO:0000256" key="6">
    <source>
        <dbReference type="ARBA" id="ARBA00023242"/>
    </source>
</evidence>
<keyword evidence="6" id="KW-0539">Nucleus</keyword>
<name>A0A3E2GWJ6_SCYLI</name>
<proteinExistence type="predicted"/>
<dbReference type="EMBL" id="NCSJ02000329">
    <property type="protein sequence ID" value="RFU25489.1"/>
    <property type="molecule type" value="Genomic_DNA"/>
</dbReference>
<evidence type="ECO:0000256" key="4">
    <source>
        <dbReference type="ARBA" id="ARBA00023125"/>
    </source>
</evidence>
<evidence type="ECO:0000256" key="2">
    <source>
        <dbReference type="ARBA" id="ARBA00022833"/>
    </source>
</evidence>
<comment type="caution">
    <text evidence="8">The sequence shown here is derived from an EMBL/GenBank/DDBJ whole genome shotgun (WGS) entry which is preliminary data.</text>
</comment>
<dbReference type="PROSITE" id="PS00463">
    <property type="entry name" value="ZN2_CY6_FUNGAL_1"/>
    <property type="match status" value="1"/>
</dbReference>
<dbReference type="PANTHER" id="PTHR36206:SF4">
    <property type="entry name" value="HYPOTHETICAL CONSERVED PROTEIN (EUROFUNG)-RELATED"/>
    <property type="match status" value="1"/>
</dbReference>
<keyword evidence="3" id="KW-0805">Transcription regulation</keyword>
<keyword evidence="9" id="KW-1185">Reference proteome</keyword>
<dbReference type="PROSITE" id="PS50048">
    <property type="entry name" value="ZN2_CY6_FUNGAL_2"/>
    <property type="match status" value="1"/>
</dbReference>
<dbReference type="Pfam" id="PF00172">
    <property type="entry name" value="Zn_clus"/>
    <property type="match status" value="1"/>
</dbReference>
<dbReference type="SUPFAM" id="SSF57701">
    <property type="entry name" value="Zn2/Cys6 DNA-binding domain"/>
    <property type="match status" value="1"/>
</dbReference>
<sequence>MDIVIVQFGDQPPKPPRRTRKSMPKCRTGCVTCRMRHVKCDEGKPDCLRCIRIGLTCGGYPSLRSSGTGTGVSRSSLEPNSELQAPEWQLAQLPGSPKERRAIEFFYHCTVPQLSGLFSHSFWGRFVLQLGIRDPAIRHAMIAVSTIHEATEETDVTAPYSTNSIAIRDEKAKFAFMSYNKAIHFLIEEVQTTNSEKPLLIPLTACMVIICAELMRGNIVRSIMHIESGIKILQNWRAARIAGSKPTIEEEYTETYLFPYFAAFNVINTIFGRPSKGIYSKPVEQIQHIGSFEFHDLIEARTTLFDIFNVGVSIIQSVGETPYWIEATEEQKIVQQRVIVLVEEWNTAFEDLTKRCSPSWTSTDTGGADLLRISHLTAKLWFWTALSPNETKWDNHKYDFEKLIEISERLLKVLTKPEKHSSLFSFELGCIHTLHFVALKCRWPLIRRQALALLNTCKRRENLFDSRISYSILWRIMEVEEEYLGIAPGRKLRPDDLPPEETRIHRINIGLEERSENFVLISLLSKPDGLFGEWHIRREYIQVGKQETYMSTSTSWCNSDLLEATEAEVECKPLNDSLASPGFIYTVRETTTVDTLNRSINPAGMPRVNSPPCERLISLVGNAVQPIGMYYPHQMNY</sequence>